<gene>
    <name evidence="3 4" type="primary">fdhD</name>
    <name evidence="4" type="ORF">O4220_10920</name>
</gene>
<sequence length="281" mass="29562">MGRITARRPVVRLRGGHRVERPDTLVVEEPLELRVDGKALAVTMRTPGHDVELAHGFLLTEGVIASGADIAAARYCDGVDDDGANTYNVLDLTLAQGVAPPETGVERNFYTTSSCGVCGKGSLDAIRLRTKHSPAADTVVVTSETLAGLPDTLRAAQKVFDATGGLHAAALFTADGEMLVLREDVGRHNAVDKVVGWAVTNDRIPLRGMVLMVSGRASFELAQKAVMAGIPILAAVSAPSSLAVDLATESGLTVIGFLRGRSMNLYSCTDRVLVSGDSVDQ</sequence>
<organism evidence="4 5">
    <name type="scientific">Rhodococcus ruber</name>
    <dbReference type="NCBI Taxonomy" id="1830"/>
    <lineage>
        <taxon>Bacteria</taxon>
        <taxon>Bacillati</taxon>
        <taxon>Actinomycetota</taxon>
        <taxon>Actinomycetes</taxon>
        <taxon>Mycobacteriales</taxon>
        <taxon>Nocardiaceae</taxon>
        <taxon>Rhodococcus</taxon>
    </lineage>
</organism>
<dbReference type="PANTHER" id="PTHR30592:SF1">
    <property type="entry name" value="SULFUR CARRIER PROTEIN FDHD"/>
    <property type="match status" value="1"/>
</dbReference>
<accession>A0ABT4MDG2</accession>
<comment type="caution">
    <text evidence="3">Lacks conserved residue(s) required for the propagation of feature annotation.</text>
</comment>
<dbReference type="NCBIfam" id="NF001943">
    <property type="entry name" value="PRK00724.1-2"/>
    <property type="match status" value="1"/>
</dbReference>
<keyword evidence="2 3" id="KW-0501">Molybdenum cofactor biosynthesis</keyword>
<evidence type="ECO:0000313" key="4">
    <source>
        <dbReference type="EMBL" id="MCZ4519028.1"/>
    </source>
</evidence>
<protein>
    <recommendedName>
        <fullName evidence="3">Sulfur carrier protein FdhD</fullName>
    </recommendedName>
</protein>
<dbReference type="SUPFAM" id="SSF53927">
    <property type="entry name" value="Cytidine deaminase-like"/>
    <property type="match status" value="1"/>
</dbReference>
<dbReference type="EMBL" id="JAPWIJ010000004">
    <property type="protein sequence ID" value="MCZ4519028.1"/>
    <property type="molecule type" value="Genomic_DNA"/>
</dbReference>
<evidence type="ECO:0000256" key="2">
    <source>
        <dbReference type="ARBA" id="ARBA00023150"/>
    </source>
</evidence>
<dbReference type="Gene3D" id="3.10.20.10">
    <property type="match status" value="1"/>
</dbReference>
<comment type="subcellular location">
    <subcellularLocation>
        <location evidence="3">Cytoplasm</location>
    </subcellularLocation>
</comment>
<reference evidence="4" key="1">
    <citation type="submission" date="2022-12" db="EMBL/GenBank/DDBJ databases">
        <authorList>
            <person name="Krivoruchko A.V."/>
            <person name="Elkin A."/>
        </authorList>
    </citation>
    <scope>NUCLEOTIDE SEQUENCE</scope>
    <source>
        <strain evidence="4">IEGM 1391</strain>
    </source>
</reference>
<keyword evidence="5" id="KW-1185">Reference proteome</keyword>
<dbReference type="RefSeq" id="WP_269604043.1">
    <property type="nucleotide sequence ID" value="NZ_JAPWIJ010000004.1"/>
</dbReference>
<dbReference type="Proteomes" id="UP001081071">
    <property type="component" value="Unassembled WGS sequence"/>
</dbReference>
<evidence type="ECO:0000256" key="1">
    <source>
        <dbReference type="ARBA" id="ARBA00022490"/>
    </source>
</evidence>
<dbReference type="HAMAP" id="MF_00187">
    <property type="entry name" value="FdhD"/>
    <property type="match status" value="1"/>
</dbReference>
<dbReference type="PANTHER" id="PTHR30592">
    <property type="entry name" value="FORMATE DEHYDROGENASE"/>
    <property type="match status" value="1"/>
</dbReference>
<dbReference type="Pfam" id="PF02634">
    <property type="entry name" value="FdhD-NarQ"/>
    <property type="match status" value="1"/>
</dbReference>
<dbReference type="NCBIfam" id="TIGR00129">
    <property type="entry name" value="fdhD_narQ"/>
    <property type="match status" value="1"/>
</dbReference>
<comment type="function">
    <text evidence="3">Required for formate dehydrogenase (FDH) activity. Acts as a sulfur carrier protein that transfers sulfur from IscS to the molybdenum cofactor prior to its insertion into FDH.</text>
</comment>
<dbReference type="InterPro" id="IPR016193">
    <property type="entry name" value="Cytidine_deaminase-like"/>
</dbReference>
<evidence type="ECO:0000313" key="5">
    <source>
        <dbReference type="Proteomes" id="UP001081071"/>
    </source>
</evidence>
<feature type="active site" description="Cysteine persulfide intermediate" evidence="3">
    <location>
        <position position="115"/>
    </location>
</feature>
<evidence type="ECO:0000256" key="3">
    <source>
        <dbReference type="HAMAP-Rule" id="MF_00187"/>
    </source>
</evidence>
<comment type="caution">
    <text evidence="4">The sequence shown here is derived from an EMBL/GenBank/DDBJ whole genome shotgun (WGS) entry which is preliminary data.</text>
</comment>
<dbReference type="InterPro" id="IPR003786">
    <property type="entry name" value="FdhD"/>
</dbReference>
<dbReference type="PIRSF" id="PIRSF015626">
    <property type="entry name" value="FdhD"/>
    <property type="match status" value="1"/>
</dbReference>
<proteinExistence type="inferred from homology"/>
<comment type="similarity">
    <text evidence="3">Belongs to the FdhD family.</text>
</comment>
<dbReference type="Gene3D" id="3.40.140.10">
    <property type="entry name" value="Cytidine Deaminase, domain 2"/>
    <property type="match status" value="1"/>
</dbReference>
<keyword evidence="1 3" id="KW-0963">Cytoplasm</keyword>
<name>A0ABT4MDG2_9NOCA</name>